<evidence type="ECO:0000313" key="2">
    <source>
        <dbReference type="EMBL" id="GMG80836.1"/>
    </source>
</evidence>
<dbReference type="SUPFAM" id="SSF89796">
    <property type="entry name" value="CoA-transferase family III (CaiB/BaiF)"/>
    <property type="match status" value="1"/>
</dbReference>
<dbReference type="PANTHER" id="PTHR48207:SF3">
    <property type="entry name" value="SUCCINATE--HYDROXYMETHYLGLUTARATE COA-TRANSFERASE"/>
    <property type="match status" value="1"/>
</dbReference>
<organism evidence="2 3">
    <name type="scientific">Paralimibaculum aggregatum</name>
    <dbReference type="NCBI Taxonomy" id="3036245"/>
    <lineage>
        <taxon>Bacteria</taxon>
        <taxon>Pseudomonadati</taxon>
        <taxon>Pseudomonadota</taxon>
        <taxon>Alphaproteobacteria</taxon>
        <taxon>Rhodobacterales</taxon>
        <taxon>Paracoccaceae</taxon>
        <taxon>Paralimibaculum</taxon>
    </lineage>
</organism>
<dbReference type="RefSeq" id="WP_285669464.1">
    <property type="nucleotide sequence ID" value="NZ_BSYI01000001.1"/>
</dbReference>
<evidence type="ECO:0000313" key="3">
    <source>
        <dbReference type="Proteomes" id="UP001239909"/>
    </source>
</evidence>
<dbReference type="InterPro" id="IPR023606">
    <property type="entry name" value="CoA-Trfase_III_dom_1_sf"/>
</dbReference>
<keyword evidence="3" id="KW-1185">Reference proteome</keyword>
<dbReference type="EMBL" id="BSYI01000001">
    <property type="protein sequence ID" value="GMG80836.1"/>
    <property type="molecule type" value="Genomic_DNA"/>
</dbReference>
<reference evidence="2 3" key="1">
    <citation type="submission" date="2023-04" db="EMBL/GenBank/DDBJ databases">
        <title>Marinoamorphus aggregata gen. nov., sp. Nov., isolate from tissue of brittle star Ophioplocus japonicus.</title>
        <authorList>
            <person name="Kawano K."/>
            <person name="Sawayama S."/>
            <person name="Nakagawa S."/>
        </authorList>
    </citation>
    <scope>NUCLEOTIDE SEQUENCE [LARGE SCALE GENOMIC DNA]</scope>
    <source>
        <strain evidence="2 3">NKW23</strain>
    </source>
</reference>
<sequence>MKPLEGILVVSVEQALAAPLCTARLAEAGARVIKIERAEGDFARGYDRAARGASSYFTWTNQGKESLALDFRQPEDAALLSRILERADVFVQNLAPGAMARAGFGSAALRARHPRLVTVDITGYGESEAVRHLKAYDFLIQAESGLTAISGGETEMGRIGVSICDIGAGMTCHAAVLEALMLRERTGQGAALAVSLFDVAADWMSVPLIHGEHGAGAPRRVGLRHPSMAPYGAFETAEGGLTLVSVQNEREWQRFCQEVLRSNAAGQDPRFASNNERVANRAALEAMISAVTKGLTREEFRARLAEAGIAFGGVNSVAELGRHPALRRREVATDGGERVAIPAPPIRWLDAEAGEPLAAAPAIGQHGAALRAEFA</sequence>
<gene>
    <name evidence="2" type="ORF">LNKW23_00480</name>
</gene>
<dbReference type="InterPro" id="IPR003673">
    <property type="entry name" value="CoA-Trfase_fam_III"/>
</dbReference>
<proteinExistence type="predicted"/>
<name>A0ABQ6LBR1_9RHOB</name>
<dbReference type="PANTHER" id="PTHR48207">
    <property type="entry name" value="SUCCINATE--HYDROXYMETHYLGLUTARATE COA-TRANSFERASE"/>
    <property type="match status" value="1"/>
</dbReference>
<dbReference type="InterPro" id="IPR050483">
    <property type="entry name" value="CoA-transferase_III_domain"/>
</dbReference>
<accession>A0ABQ6LBR1</accession>
<dbReference type="Gene3D" id="3.30.1540.10">
    <property type="entry name" value="formyl-coa transferase, domain 3"/>
    <property type="match status" value="1"/>
</dbReference>
<keyword evidence="1" id="KW-0808">Transferase</keyword>
<dbReference type="Proteomes" id="UP001239909">
    <property type="component" value="Unassembled WGS sequence"/>
</dbReference>
<dbReference type="Gene3D" id="3.40.50.10540">
    <property type="entry name" value="Crotonobetainyl-coa:carnitine coa-transferase, domain 1"/>
    <property type="match status" value="1"/>
</dbReference>
<dbReference type="InterPro" id="IPR044855">
    <property type="entry name" value="CoA-Trfase_III_dom3_sf"/>
</dbReference>
<evidence type="ECO:0000256" key="1">
    <source>
        <dbReference type="ARBA" id="ARBA00022679"/>
    </source>
</evidence>
<comment type="caution">
    <text evidence="2">The sequence shown here is derived from an EMBL/GenBank/DDBJ whole genome shotgun (WGS) entry which is preliminary data.</text>
</comment>
<protein>
    <submittedName>
        <fullName evidence="2">CaiB/BaiF CoA-transferase family protein</fullName>
    </submittedName>
</protein>
<dbReference type="Pfam" id="PF02515">
    <property type="entry name" value="CoA_transf_3"/>
    <property type="match status" value="1"/>
</dbReference>